<keyword evidence="1" id="KW-1133">Transmembrane helix</keyword>
<reference evidence="3" key="1">
    <citation type="submission" date="2020-02" db="EMBL/GenBank/DDBJ databases">
        <authorList>
            <person name="Meier V. D."/>
        </authorList>
    </citation>
    <scope>NUCLEOTIDE SEQUENCE</scope>
    <source>
        <strain evidence="3">AVDCRST_MAG25</strain>
    </source>
</reference>
<proteinExistence type="predicted"/>
<keyword evidence="2" id="KW-0732">Signal</keyword>
<organism evidence="3">
    <name type="scientific">uncultured Rubrobacteraceae bacterium</name>
    <dbReference type="NCBI Taxonomy" id="349277"/>
    <lineage>
        <taxon>Bacteria</taxon>
        <taxon>Bacillati</taxon>
        <taxon>Actinomycetota</taxon>
        <taxon>Rubrobacteria</taxon>
        <taxon>Rubrobacterales</taxon>
        <taxon>Rubrobacteraceae</taxon>
        <taxon>environmental samples</taxon>
    </lineage>
</organism>
<feature type="signal peptide" evidence="2">
    <location>
        <begin position="1"/>
        <end position="24"/>
    </location>
</feature>
<feature type="chain" id="PRO_5026995696" description="Gram-positive cocci surface proteins LPxTG domain-containing protein" evidence="2">
    <location>
        <begin position="25"/>
        <end position="275"/>
    </location>
</feature>
<evidence type="ECO:0008006" key="4">
    <source>
        <dbReference type="Google" id="ProtNLM"/>
    </source>
</evidence>
<sequence>MARRLMILLGVLAVMLATSAPALAESEPMLTGVIEKPELTTYQYGTHSITDEVGGESYALNSEDVDLDAYVGQRVTVFGASVPGYEDGQVEGGPPLFYVTRVAPMGGPAPGSSATFTYELAVECEPPVGAEFLGFTATESLVTTPLTDPDGDGVYTGSQTVPRFAPGGPSEPITISPVRIVQGPPTASGPLGPEYRIIEDFGAVVAEDRTLSASVSFCGDGNGTPVVSGDTNDVGGKPVSAGPLRLPATGGVLPLAGMIGAALLAAALITRRIIR</sequence>
<accession>A0A6J4S7F4</accession>
<name>A0A6J4S7F4_9ACTN</name>
<evidence type="ECO:0000256" key="1">
    <source>
        <dbReference type="SAM" id="Phobius"/>
    </source>
</evidence>
<protein>
    <recommendedName>
        <fullName evidence="4">Gram-positive cocci surface proteins LPxTG domain-containing protein</fullName>
    </recommendedName>
</protein>
<keyword evidence="1" id="KW-0812">Transmembrane</keyword>
<feature type="transmembrane region" description="Helical" evidence="1">
    <location>
        <begin position="251"/>
        <end position="270"/>
    </location>
</feature>
<gene>
    <name evidence="3" type="ORF">AVDCRST_MAG25-3351</name>
</gene>
<keyword evidence="1" id="KW-0472">Membrane</keyword>
<dbReference type="EMBL" id="CADCVI010000229">
    <property type="protein sequence ID" value="CAA9490889.1"/>
    <property type="molecule type" value="Genomic_DNA"/>
</dbReference>
<dbReference type="AlphaFoldDB" id="A0A6J4S7F4"/>
<evidence type="ECO:0000313" key="3">
    <source>
        <dbReference type="EMBL" id="CAA9490889.1"/>
    </source>
</evidence>
<evidence type="ECO:0000256" key="2">
    <source>
        <dbReference type="SAM" id="SignalP"/>
    </source>
</evidence>